<reference evidence="3 4" key="1">
    <citation type="submission" date="2018-10" db="EMBL/GenBank/DDBJ databases">
        <title>Genomic Encyclopedia of Type Strains, Phase IV (KMG-IV): sequencing the most valuable type-strain genomes for metagenomic binning, comparative biology and taxonomic classification.</title>
        <authorList>
            <person name="Goeker M."/>
        </authorList>
    </citation>
    <scope>NUCLEOTIDE SEQUENCE [LARGE SCALE GENOMIC DNA]</scope>
    <source>
        <strain evidence="3 4">DSM 4734</strain>
    </source>
</reference>
<dbReference type="Pfam" id="PF01471">
    <property type="entry name" value="PG_binding_1"/>
    <property type="match status" value="1"/>
</dbReference>
<gene>
    <name evidence="3" type="ORF">C7435_1461</name>
</gene>
<evidence type="ECO:0000259" key="1">
    <source>
        <dbReference type="Pfam" id="PF00182"/>
    </source>
</evidence>
<dbReference type="Pfam" id="PF00182">
    <property type="entry name" value="Glyco_hydro_19"/>
    <property type="match status" value="1"/>
</dbReference>
<sequence length="263" mass="28176">MLTVTSDTLRAIAPRFSGDKAARQDEILTRINDELATTLERYAINTALRIAHFLAQTAHESAGFRTTEEFASGDAYEGRSDLGNTEPGDGMRYKGRGLIQLTGRANYRAFGEAVGIALEDEPERAAEPALSLVIACEYWRRRDINAHADRDDIIAATWAVNGGLNGLDDRRACLAKAKAELARHLFAPATALPVLRQGTRGPVVARLQHGLREAGITVGLDGDFGPGTKAAVITFQNQAGLVADGIVGAASWARLARNEPANA</sequence>
<dbReference type="GO" id="GO:0016998">
    <property type="term" value="P:cell wall macromolecule catabolic process"/>
    <property type="evidence" value="ECO:0007669"/>
    <property type="project" value="InterPro"/>
</dbReference>
<organism evidence="3 4">
    <name type="scientific">Maricaulis maris</name>
    <dbReference type="NCBI Taxonomy" id="74318"/>
    <lineage>
        <taxon>Bacteria</taxon>
        <taxon>Pseudomonadati</taxon>
        <taxon>Pseudomonadota</taxon>
        <taxon>Alphaproteobacteria</taxon>
        <taxon>Maricaulales</taxon>
        <taxon>Maricaulaceae</taxon>
        <taxon>Maricaulis</taxon>
    </lineage>
</organism>
<dbReference type="Gene3D" id="1.10.530.10">
    <property type="match status" value="1"/>
</dbReference>
<dbReference type="InterPro" id="IPR036365">
    <property type="entry name" value="PGBD-like_sf"/>
</dbReference>
<dbReference type="GO" id="GO:0006032">
    <property type="term" value="P:chitin catabolic process"/>
    <property type="evidence" value="ECO:0007669"/>
    <property type="project" value="InterPro"/>
</dbReference>
<dbReference type="PANTHER" id="PTHR34408">
    <property type="entry name" value="FAMILY PROTEIN, PUTATIVE-RELATED"/>
    <property type="match status" value="1"/>
</dbReference>
<dbReference type="Proteomes" id="UP000273675">
    <property type="component" value="Unassembled WGS sequence"/>
</dbReference>
<dbReference type="RefSeq" id="WP_121210594.1">
    <property type="nucleotide sequence ID" value="NZ_RBIM01000003.1"/>
</dbReference>
<dbReference type="OrthoDB" id="3078754at2"/>
<accession>A0A495DD54</accession>
<proteinExistence type="predicted"/>
<dbReference type="PANTHER" id="PTHR34408:SF1">
    <property type="entry name" value="GLYCOSYL HYDROLASE FAMILY 19 DOMAIN-CONTAINING PROTEIN HI_1415"/>
    <property type="match status" value="1"/>
</dbReference>
<evidence type="ECO:0000313" key="3">
    <source>
        <dbReference type="EMBL" id="RKR00257.1"/>
    </source>
</evidence>
<dbReference type="InterPro" id="IPR002477">
    <property type="entry name" value="Peptidoglycan-bd-like"/>
</dbReference>
<dbReference type="InterPro" id="IPR000726">
    <property type="entry name" value="Glyco_hydro_19_cat"/>
</dbReference>
<evidence type="ECO:0000313" key="4">
    <source>
        <dbReference type="Proteomes" id="UP000273675"/>
    </source>
</evidence>
<dbReference type="InterPro" id="IPR023346">
    <property type="entry name" value="Lysozyme-like_dom_sf"/>
</dbReference>
<dbReference type="InterPro" id="IPR052354">
    <property type="entry name" value="Cell_Wall_Dynamics_Protein"/>
</dbReference>
<dbReference type="SUPFAM" id="SSF53955">
    <property type="entry name" value="Lysozyme-like"/>
    <property type="match status" value="1"/>
</dbReference>
<feature type="domain" description="Peptidoglycan binding-like" evidence="2">
    <location>
        <begin position="200"/>
        <end position="255"/>
    </location>
</feature>
<comment type="caution">
    <text evidence="3">The sequence shown here is derived from an EMBL/GenBank/DDBJ whole genome shotgun (WGS) entry which is preliminary data.</text>
</comment>
<feature type="domain" description="Glycoside hydrolase family 19 catalytic" evidence="1">
    <location>
        <begin position="49"/>
        <end position="159"/>
    </location>
</feature>
<dbReference type="EMBL" id="RBIM01000003">
    <property type="protein sequence ID" value="RKR00257.1"/>
    <property type="molecule type" value="Genomic_DNA"/>
</dbReference>
<evidence type="ECO:0000259" key="2">
    <source>
        <dbReference type="Pfam" id="PF01471"/>
    </source>
</evidence>
<dbReference type="AlphaFoldDB" id="A0A495DD54"/>
<name>A0A495DD54_9PROT</name>
<dbReference type="Gene3D" id="1.10.101.10">
    <property type="entry name" value="PGBD-like superfamily/PGBD"/>
    <property type="match status" value="1"/>
</dbReference>
<protein>
    <submittedName>
        <fullName evidence="3">Putative chitinase</fullName>
    </submittedName>
</protein>
<dbReference type="InterPro" id="IPR036366">
    <property type="entry name" value="PGBDSf"/>
</dbReference>
<dbReference type="SUPFAM" id="SSF47090">
    <property type="entry name" value="PGBD-like"/>
    <property type="match status" value="1"/>
</dbReference>
<dbReference type="GO" id="GO:0004568">
    <property type="term" value="F:chitinase activity"/>
    <property type="evidence" value="ECO:0007669"/>
    <property type="project" value="InterPro"/>
</dbReference>